<dbReference type="InParanoid" id="A0A1Y1U7G7"/>
<evidence type="ECO:0000256" key="6">
    <source>
        <dbReference type="ARBA" id="ARBA00022892"/>
    </source>
</evidence>
<evidence type="ECO:0000256" key="10">
    <source>
        <dbReference type="ARBA" id="ARBA00023329"/>
    </source>
</evidence>
<keyword evidence="9 11" id="KW-0472">Membrane</keyword>
<dbReference type="GO" id="GO:0030126">
    <property type="term" value="C:COPI vesicle coat"/>
    <property type="evidence" value="ECO:0007669"/>
    <property type="project" value="TreeGrafter"/>
</dbReference>
<dbReference type="GO" id="GO:0006891">
    <property type="term" value="P:intra-Golgi vesicle-mediated transport"/>
    <property type="evidence" value="ECO:0007669"/>
    <property type="project" value="TreeGrafter"/>
</dbReference>
<keyword evidence="4 11" id="KW-0813">Transport</keyword>
<comment type="caution">
    <text evidence="12">The sequence shown here is derived from an EMBL/GenBank/DDBJ whole genome shotgun (WGS) entry which is preliminary data.</text>
</comment>
<evidence type="ECO:0000256" key="9">
    <source>
        <dbReference type="ARBA" id="ARBA00023136"/>
    </source>
</evidence>
<dbReference type="PANTHER" id="PTHR10805">
    <property type="entry name" value="COATOMER SUBUNIT EPSILON"/>
    <property type="match status" value="1"/>
</dbReference>
<keyword evidence="10 11" id="KW-0968">Cytoplasmic vesicle</keyword>
<evidence type="ECO:0000256" key="1">
    <source>
        <dbReference type="ARBA" id="ARBA00004255"/>
    </source>
</evidence>
<comment type="subcellular location">
    <subcellularLocation>
        <location evidence="2">Cytoplasmic vesicle</location>
        <location evidence="2">COPI-coated vesicle membrane</location>
        <topology evidence="2">Peripheral membrane protein</topology>
        <orientation evidence="2">Cytoplasmic side</orientation>
    </subcellularLocation>
    <subcellularLocation>
        <location evidence="1">Golgi apparatus membrane</location>
        <topology evidence="1">Peripheral membrane protein</topology>
        <orientation evidence="1">Cytoplasmic side</orientation>
    </subcellularLocation>
</comment>
<evidence type="ECO:0000256" key="8">
    <source>
        <dbReference type="ARBA" id="ARBA00023034"/>
    </source>
</evidence>
<dbReference type="AlphaFoldDB" id="A0A1Y1U7G7"/>
<evidence type="ECO:0000313" key="12">
    <source>
        <dbReference type="EMBL" id="ORX33447.1"/>
    </source>
</evidence>
<evidence type="ECO:0000256" key="3">
    <source>
        <dbReference type="ARBA" id="ARBA00008827"/>
    </source>
</evidence>
<keyword evidence="6 11" id="KW-0931">ER-Golgi transport</keyword>
<dbReference type="GO" id="GO:0000139">
    <property type="term" value="C:Golgi membrane"/>
    <property type="evidence" value="ECO:0007669"/>
    <property type="project" value="UniProtKB-SubCell"/>
</dbReference>
<evidence type="ECO:0000256" key="4">
    <source>
        <dbReference type="ARBA" id="ARBA00022448"/>
    </source>
</evidence>
<dbReference type="Proteomes" id="UP000193218">
    <property type="component" value="Unassembled WGS sequence"/>
</dbReference>
<dbReference type="PANTHER" id="PTHR10805:SF0">
    <property type="entry name" value="COATOMER SUBUNIT EPSILON"/>
    <property type="match status" value="1"/>
</dbReference>
<evidence type="ECO:0000256" key="7">
    <source>
        <dbReference type="ARBA" id="ARBA00022927"/>
    </source>
</evidence>
<evidence type="ECO:0000256" key="5">
    <source>
        <dbReference type="ARBA" id="ARBA00022490"/>
    </source>
</evidence>
<reference evidence="12 13" key="1">
    <citation type="submission" date="2017-03" db="EMBL/GenBank/DDBJ databases">
        <title>Widespread Adenine N6-methylation of Active Genes in Fungi.</title>
        <authorList>
            <consortium name="DOE Joint Genome Institute"/>
            <person name="Mondo S.J."/>
            <person name="Dannebaum R.O."/>
            <person name="Kuo R.C."/>
            <person name="Louie K.B."/>
            <person name="Bewick A.J."/>
            <person name="Labutti K."/>
            <person name="Haridas S."/>
            <person name="Kuo A."/>
            <person name="Salamov A."/>
            <person name="Ahrendt S.R."/>
            <person name="Lau R."/>
            <person name="Bowen B.P."/>
            <person name="Lipzen A."/>
            <person name="Sullivan W."/>
            <person name="Andreopoulos W.B."/>
            <person name="Clum A."/>
            <person name="Lindquist E."/>
            <person name="Daum C."/>
            <person name="Northen T.R."/>
            <person name="Ramamoorthy G."/>
            <person name="Schmitz R.J."/>
            <person name="Gryganskyi A."/>
            <person name="Culley D."/>
            <person name="Magnuson J."/>
            <person name="James T.Y."/>
            <person name="O'Malley M.A."/>
            <person name="Stajich J.E."/>
            <person name="Spatafora J.W."/>
            <person name="Visel A."/>
            <person name="Grigoriev I.V."/>
        </authorList>
    </citation>
    <scope>NUCLEOTIDE SEQUENCE [LARGE SCALE GENOMIC DNA]</scope>
    <source>
        <strain evidence="12 13">NRRL Y-17943</strain>
    </source>
</reference>
<protein>
    <recommendedName>
        <fullName evidence="11">Coatomer subunit epsilon</fullName>
    </recommendedName>
</protein>
<dbReference type="GO" id="GO:0006888">
    <property type="term" value="P:endoplasmic reticulum to Golgi vesicle-mediated transport"/>
    <property type="evidence" value="ECO:0007669"/>
    <property type="project" value="TreeGrafter"/>
</dbReference>
<dbReference type="GO" id="GO:0005198">
    <property type="term" value="F:structural molecule activity"/>
    <property type="evidence" value="ECO:0007669"/>
    <property type="project" value="UniProtKB-UniRule"/>
</dbReference>
<evidence type="ECO:0000256" key="11">
    <source>
        <dbReference type="PIRNR" id="PIRNR016478"/>
    </source>
</evidence>
<organism evidence="12 13">
    <name type="scientific">Kockovaella imperatae</name>
    <dbReference type="NCBI Taxonomy" id="4999"/>
    <lineage>
        <taxon>Eukaryota</taxon>
        <taxon>Fungi</taxon>
        <taxon>Dikarya</taxon>
        <taxon>Basidiomycota</taxon>
        <taxon>Agaricomycotina</taxon>
        <taxon>Tremellomycetes</taxon>
        <taxon>Tremellales</taxon>
        <taxon>Cuniculitremaceae</taxon>
        <taxon>Kockovaella</taxon>
    </lineage>
</organism>
<dbReference type="GeneID" id="33559094"/>
<sequence length="286" mass="30451">MEADPLFHVKQLFYQAAYKACIAEASSQSLTPSESSSEPLLRSLYIARSHLALSPPATSSALSTLKPFDAPSAKAVSALAEYLAKSDSSHVDAVRDLVIECEGGEESQDEGVVRVIAGTIFILEGENEEAVATLTEGAGKTDLECNALLVQLLLSLNRRDLALSTYNAAKRIGNDSLLVQAMEAWIGLKAGARPLHQSYYFYEELYQLPNGRTPAVVASHAASHLLLGHLEEAKADIQNLEDASPEVLAVAKTLGLAATLTNHPFALDLESKSAAFDSAAANFIPA</sequence>
<keyword evidence="7 11" id="KW-0653">Protein transport</keyword>
<dbReference type="InterPro" id="IPR011990">
    <property type="entry name" value="TPR-like_helical_dom_sf"/>
</dbReference>
<dbReference type="STRING" id="4999.A0A1Y1U7G7"/>
<dbReference type="GO" id="GO:0015031">
    <property type="term" value="P:protein transport"/>
    <property type="evidence" value="ECO:0007669"/>
    <property type="project" value="UniProtKB-UniRule"/>
</dbReference>
<dbReference type="Pfam" id="PF04733">
    <property type="entry name" value="Coatomer_E"/>
    <property type="match status" value="1"/>
</dbReference>
<evidence type="ECO:0000313" key="13">
    <source>
        <dbReference type="Proteomes" id="UP000193218"/>
    </source>
</evidence>
<dbReference type="Gene3D" id="1.25.40.10">
    <property type="entry name" value="Tetratricopeptide repeat domain"/>
    <property type="match status" value="1"/>
</dbReference>
<name>A0A1Y1U7G7_9TREE</name>
<comment type="similarity">
    <text evidence="3 11">Belongs to the COPE family.</text>
</comment>
<comment type="function">
    <text evidence="11">The coatomer is a cytosolic protein complex that binds to dilysine motifs and reversibly associates with Golgi non-clathrin-coated vesicles, which further mediate biosynthetic protein transport from the ER, via the Golgi up to the trans Golgi network. The coatomer complex is required for budding from Golgi membranes, and is essential for the retrograde Golgi-to-ER transport of dilysine-tagged proteins.</text>
</comment>
<keyword evidence="13" id="KW-1185">Reference proteome</keyword>
<dbReference type="OrthoDB" id="310217at2759"/>
<keyword evidence="5 11" id="KW-0963">Cytoplasm</keyword>
<evidence type="ECO:0000256" key="2">
    <source>
        <dbReference type="ARBA" id="ARBA00004347"/>
    </source>
</evidence>
<dbReference type="EMBL" id="NBSH01000021">
    <property type="protein sequence ID" value="ORX33447.1"/>
    <property type="molecule type" value="Genomic_DNA"/>
</dbReference>
<accession>A0A1Y1U7G7</accession>
<gene>
    <name evidence="12" type="ORF">BD324DRAFT_639816</name>
</gene>
<dbReference type="RefSeq" id="XP_021867782.1">
    <property type="nucleotide sequence ID" value="XM_022017285.1"/>
</dbReference>
<dbReference type="PIRSF" id="PIRSF016478">
    <property type="entry name" value="Coatomer_esu"/>
    <property type="match status" value="1"/>
</dbReference>
<dbReference type="GO" id="GO:0006890">
    <property type="term" value="P:retrograde vesicle-mediated transport, Golgi to endoplasmic reticulum"/>
    <property type="evidence" value="ECO:0007669"/>
    <property type="project" value="UniProtKB-UniRule"/>
</dbReference>
<proteinExistence type="inferred from homology"/>
<dbReference type="InterPro" id="IPR006822">
    <property type="entry name" value="Coatomer_esu"/>
</dbReference>
<keyword evidence="8 11" id="KW-0333">Golgi apparatus</keyword>